<accession>A0A1I1BK84</accession>
<evidence type="ECO:0000313" key="1">
    <source>
        <dbReference type="EMBL" id="SFB48863.1"/>
    </source>
</evidence>
<dbReference type="Proteomes" id="UP000198790">
    <property type="component" value="Unassembled WGS sequence"/>
</dbReference>
<protein>
    <submittedName>
        <fullName evidence="1">Uncharacterized protein</fullName>
    </submittedName>
</protein>
<gene>
    <name evidence="1" type="ORF">SAMN04489723_11331</name>
</gene>
<keyword evidence="2" id="KW-1185">Reference proteome</keyword>
<name>A0A1I1BK84_9BACT</name>
<dbReference type="EMBL" id="FOKK01000013">
    <property type="protein sequence ID" value="SFB48863.1"/>
    <property type="molecule type" value="Genomic_DNA"/>
</dbReference>
<organism evidence="1 2">
    <name type="scientific">Algoriphagus aquimarinus</name>
    <dbReference type="NCBI Taxonomy" id="237018"/>
    <lineage>
        <taxon>Bacteria</taxon>
        <taxon>Pseudomonadati</taxon>
        <taxon>Bacteroidota</taxon>
        <taxon>Cytophagia</taxon>
        <taxon>Cytophagales</taxon>
        <taxon>Cyclobacteriaceae</taxon>
        <taxon>Algoriphagus</taxon>
    </lineage>
</organism>
<proteinExistence type="predicted"/>
<dbReference type="AlphaFoldDB" id="A0A1I1BK84"/>
<sequence>MLMISAQSQRSVCSKSSDLKLGHSIMKSQDFFYLDIWQSEDCMSKGTSHETLRQAGTDYCD</sequence>
<evidence type="ECO:0000313" key="2">
    <source>
        <dbReference type="Proteomes" id="UP000198790"/>
    </source>
</evidence>
<reference evidence="1 2" key="1">
    <citation type="submission" date="2016-10" db="EMBL/GenBank/DDBJ databases">
        <authorList>
            <person name="de Groot N.N."/>
        </authorList>
    </citation>
    <scope>NUCLEOTIDE SEQUENCE [LARGE SCALE GENOMIC DNA]</scope>
    <source>
        <strain evidence="1 2">DSM 23399</strain>
    </source>
</reference>